<feature type="domain" description="5'-3' DNA helicase ZGRF1-like N-terminal" evidence="2">
    <location>
        <begin position="53"/>
        <end position="121"/>
    </location>
</feature>
<proteinExistence type="predicted"/>
<dbReference type="EMBL" id="SOSA01000229">
    <property type="protein sequence ID" value="THC94042.1"/>
    <property type="molecule type" value="Genomic_DNA"/>
</dbReference>
<evidence type="ECO:0000259" key="2">
    <source>
        <dbReference type="Pfam" id="PF10382"/>
    </source>
</evidence>
<name>A0A4S3JFP8_9EURO</name>
<organism evidence="3 4">
    <name type="scientific">Aspergillus tanneri</name>
    <dbReference type="NCBI Taxonomy" id="1220188"/>
    <lineage>
        <taxon>Eukaryota</taxon>
        <taxon>Fungi</taxon>
        <taxon>Dikarya</taxon>
        <taxon>Ascomycota</taxon>
        <taxon>Pezizomycotina</taxon>
        <taxon>Eurotiomycetes</taxon>
        <taxon>Eurotiomycetidae</taxon>
        <taxon>Eurotiales</taxon>
        <taxon>Aspergillaceae</taxon>
        <taxon>Aspergillus</taxon>
        <taxon>Aspergillus subgen. Circumdati</taxon>
    </lineage>
</organism>
<keyword evidence="4" id="KW-1185">Reference proteome</keyword>
<protein>
    <recommendedName>
        <fullName evidence="2">5'-3' DNA helicase ZGRF1-like N-terminal domain-containing protein</fullName>
    </recommendedName>
</protein>
<gene>
    <name evidence="3" type="ORF">EYZ11_006484</name>
</gene>
<dbReference type="InterPro" id="IPR018838">
    <property type="entry name" value="ZGRF1-like_N"/>
</dbReference>
<dbReference type="Pfam" id="PF10382">
    <property type="entry name" value="ZGRF1-like_N"/>
    <property type="match status" value="1"/>
</dbReference>
<dbReference type="STRING" id="1220188.A0A4S3JFP8"/>
<dbReference type="GO" id="GO:0005634">
    <property type="term" value="C:nucleus"/>
    <property type="evidence" value="ECO:0007669"/>
    <property type="project" value="TreeGrafter"/>
</dbReference>
<dbReference type="VEuPathDB" id="FungiDB:EYZ11_006484"/>
<dbReference type="PANTHER" id="PTHR28535">
    <property type="entry name" value="ZINC FINGER GRF-TYPE CONTAINING 1"/>
    <property type="match status" value="1"/>
</dbReference>
<dbReference type="AlphaFoldDB" id="A0A4S3JFP8"/>
<dbReference type="InterPro" id="IPR052800">
    <property type="entry name" value="DNA_Repair_Helicase_ZGRF1"/>
</dbReference>
<accession>A0A4S3JFP8</accession>
<evidence type="ECO:0000313" key="3">
    <source>
        <dbReference type="EMBL" id="THC94042.1"/>
    </source>
</evidence>
<feature type="region of interest" description="Disordered" evidence="1">
    <location>
        <begin position="129"/>
        <end position="148"/>
    </location>
</feature>
<evidence type="ECO:0000256" key="1">
    <source>
        <dbReference type="SAM" id="MobiDB-lite"/>
    </source>
</evidence>
<dbReference type="GO" id="GO:0006302">
    <property type="term" value="P:double-strand break repair"/>
    <property type="evidence" value="ECO:0007669"/>
    <property type="project" value="TreeGrafter"/>
</dbReference>
<comment type="caution">
    <text evidence="3">The sequence shown here is derived from an EMBL/GenBank/DDBJ whole genome shotgun (WGS) entry which is preliminary data.</text>
</comment>
<dbReference type="Proteomes" id="UP000308092">
    <property type="component" value="Unassembled WGS sequence"/>
</dbReference>
<dbReference type="GO" id="GO:0035861">
    <property type="term" value="C:site of double-strand break"/>
    <property type="evidence" value="ECO:0007669"/>
    <property type="project" value="TreeGrafter"/>
</dbReference>
<reference evidence="3 4" key="1">
    <citation type="submission" date="2019-03" db="EMBL/GenBank/DDBJ databases">
        <title>The genome sequence of a newly discovered highly antifungal drug resistant Aspergillus species, Aspergillus tanneri NIH 1004.</title>
        <authorList>
            <person name="Mounaud S."/>
            <person name="Singh I."/>
            <person name="Joardar V."/>
            <person name="Pakala S."/>
            <person name="Pakala S."/>
            <person name="Venepally P."/>
            <person name="Hoover J."/>
            <person name="Nierman W."/>
            <person name="Chung J."/>
            <person name="Losada L."/>
        </authorList>
    </citation>
    <scope>NUCLEOTIDE SEQUENCE [LARGE SCALE GENOMIC DNA]</scope>
    <source>
        <strain evidence="3 4">NIH1004</strain>
    </source>
</reference>
<evidence type="ECO:0000313" key="4">
    <source>
        <dbReference type="Proteomes" id="UP000308092"/>
    </source>
</evidence>
<dbReference type="PANTHER" id="PTHR28535:SF1">
    <property type="entry name" value="PROTEIN ZGRF1"/>
    <property type="match status" value="1"/>
</dbReference>
<sequence>MLALSISVALDTMMLSQGVAISGSHLFDHVDTLLIYSNFSSSTQPERPCNAKHSASKRWQDGYLRFHTFNKRVMAYDTTGNFIGDLHWRQDESVQDGDELELDRGVLIQVCESVEKTETDLSALYTKRTCQGSPSRSGDPYQKDSNQAASFVLRREASAMPEE</sequence>